<proteinExistence type="predicted"/>
<sequence length="299" mass="32701">MPAEPSRTISLLSVVIPTFNAVDLIGEQLAALDAQKYNGAFEVIVSDNGSTDGLRSYIESHPLGEVLRLRWVDSSSARGVSHARNVGVEHAAGEFVAFCDADDRVHPEWLQHMATAAQTADVVGGGLETASINTPLVNSWREFVPSETPHSYGSFLPYAFGANFGAWKIQYQSIGGCDESMTAAGDDIDFCWRAQMAGMTFAHEPKAVVAYRLRSEIASAWKQMRMYGSASAMLHKKYKRHGFKKPSGRALLTEIAALTLLNPVLPHSVTKMPRGKWVTHAGFFVGKVQGSIRERTLFV</sequence>
<dbReference type="Pfam" id="PF00535">
    <property type="entry name" value="Glycos_transf_2"/>
    <property type="match status" value="1"/>
</dbReference>
<dbReference type="Gene3D" id="3.90.550.10">
    <property type="entry name" value="Spore Coat Polysaccharide Biosynthesis Protein SpsA, Chain A"/>
    <property type="match status" value="1"/>
</dbReference>
<reference evidence="2 3" key="1">
    <citation type="submission" date="2020-03" db="EMBL/GenBank/DDBJ databases">
        <title>Screen low temperature-resistant strains for efficient degradation of petroleum hydrocarbons under the low temperature.</title>
        <authorList>
            <person name="Wang Y."/>
            <person name="Chen J."/>
        </authorList>
    </citation>
    <scope>NUCLEOTIDE SEQUENCE [LARGE SCALE GENOMIC DNA]</scope>
    <source>
        <strain evidence="2 3">KB1</strain>
    </source>
</reference>
<protein>
    <recommendedName>
        <fullName evidence="1">Glycosyltransferase 2-like domain-containing protein</fullName>
    </recommendedName>
</protein>
<dbReference type="SUPFAM" id="SSF53448">
    <property type="entry name" value="Nucleotide-diphospho-sugar transferases"/>
    <property type="match status" value="1"/>
</dbReference>
<dbReference type="InterPro" id="IPR050834">
    <property type="entry name" value="Glycosyltransf_2"/>
</dbReference>
<evidence type="ECO:0000313" key="2">
    <source>
        <dbReference type="EMBL" id="QIP41265.1"/>
    </source>
</evidence>
<dbReference type="PANTHER" id="PTHR43685">
    <property type="entry name" value="GLYCOSYLTRANSFERASE"/>
    <property type="match status" value="1"/>
</dbReference>
<evidence type="ECO:0000259" key="1">
    <source>
        <dbReference type="Pfam" id="PF00535"/>
    </source>
</evidence>
<dbReference type="RefSeq" id="WP_054187154.1">
    <property type="nucleotide sequence ID" value="NZ_CP050124.1"/>
</dbReference>
<dbReference type="InterPro" id="IPR001173">
    <property type="entry name" value="Glyco_trans_2-like"/>
</dbReference>
<accession>A0A6G9CW37</accession>
<name>A0A6G9CW37_RHOER</name>
<dbReference type="AlphaFoldDB" id="A0A6G9CW37"/>
<evidence type="ECO:0000313" key="3">
    <source>
        <dbReference type="Proteomes" id="UP000502345"/>
    </source>
</evidence>
<feature type="domain" description="Glycosyltransferase 2-like" evidence="1">
    <location>
        <begin position="13"/>
        <end position="136"/>
    </location>
</feature>
<dbReference type="EMBL" id="CP050124">
    <property type="protein sequence ID" value="QIP41265.1"/>
    <property type="molecule type" value="Genomic_DNA"/>
</dbReference>
<dbReference type="Proteomes" id="UP000502345">
    <property type="component" value="Chromosome"/>
</dbReference>
<gene>
    <name evidence="2" type="ORF">G9444_4021</name>
</gene>
<dbReference type="InterPro" id="IPR029044">
    <property type="entry name" value="Nucleotide-diphossugar_trans"/>
</dbReference>
<dbReference type="PANTHER" id="PTHR43685:SF12">
    <property type="entry name" value="GLYCOSYL TRANSFERASE FAMILY 2"/>
    <property type="match status" value="1"/>
</dbReference>
<organism evidence="2 3">
    <name type="scientific">Rhodococcus erythropolis</name>
    <name type="common">Arthrobacter picolinophilus</name>
    <dbReference type="NCBI Taxonomy" id="1833"/>
    <lineage>
        <taxon>Bacteria</taxon>
        <taxon>Bacillati</taxon>
        <taxon>Actinomycetota</taxon>
        <taxon>Actinomycetes</taxon>
        <taxon>Mycobacteriales</taxon>
        <taxon>Nocardiaceae</taxon>
        <taxon>Rhodococcus</taxon>
        <taxon>Rhodococcus erythropolis group</taxon>
    </lineage>
</organism>